<organism evidence="6 7">
    <name type="scientific">Comamonas testosteroni TK102</name>
    <dbReference type="NCBI Taxonomy" id="1392005"/>
    <lineage>
        <taxon>Bacteria</taxon>
        <taxon>Pseudomonadati</taxon>
        <taxon>Pseudomonadota</taxon>
        <taxon>Betaproteobacteria</taxon>
        <taxon>Burkholderiales</taxon>
        <taxon>Comamonadaceae</taxon>
        <taxon>Comamonas</taxon>
    </lineage>
</organism>
<dbReference type="PANTHER" id="PTHR42904:SF12">
    <property type="entry name" value="ADP-RIBOSE PYROPHOSPHATASE-RELATED"/>
    <property type="match status" value="1"/>
</dbReference>
<reference evidence="6 7" key="1">
    <citation type="journal article" date="2014" name="Genome Announc.">
        <title>Complete Genome Sequence of Polychlorinated Biphenyl Degrader Comamonas testosteroni TK102 (NBRC 109938).</title>
        <authorList>
            <person name="Fukuda K."/>
            <person name="Hosoyama A."/>
            <person name="Tsuchikane K."/>
            <person name="Ohji S."/>
            <person name="Yamazoe A."/>
            <person name="Fujita N."/>
            <person name="Shintani M."/>
            <person name="Kimbara K."/>
        </authorList>
    </citation>
    <scope>NUCLEOTIDE SEQUENCE [LARGE SCALE GENOMIC DNA]</scope>
    <source>
        <strain evidence="6">TK102</strain>
    </source>
</reference>
<dbReference type="EMBL" id="CP006704">
    <property type="protein sequence ID" value="AIJ48289.1"/>
    <property type="molecule type" value="Genomic_DNA"/>
</dbReference>
<evidence type="ECO:0000256" key="3">
    <source>
        <dbReference type="ARBA" id="ARBA00022801"/>
    </source>
</evidence>
<dbReference type="InterPro" id="IPR050241">
    <property type="entry name" value="NAD-cap_RNA_hydrolase_NudC"/>
</dbReference>
<evidence type="ECO:0000313" key="7">
    <source>
        <dbReference type="Proteomes" id="UP000028782"/>
    </source>
</evidence>
<dbReference type="GO" id="GO:0019677">
    <property type="term" value="P:NAD+ catabolic process"/>
    <property type="evidence" value="ECO:0007669"/>
    <property type="project" value="TreeGrafter"/>
</dbReference>
<dbReference type="KEGG" id="ctes:O987_20980"/>
<protein>
    <submittedName>
        <fullName evidence="6">ADP-ribose pyrophosphatase</fullName>
    </submittedName>
</protein>
<feature type="domain" description="Nudix hydrolase" evidence="5">
    <location>
        <begin position="41"/>
        <end position="166"/>
    </location>
</feature>
<dbReference type="Pfam" id="PF14803">
    <property type="entry name" value="Zn_ribbon_Nudix"/>
    <property type="match status" value="1"/>
</dbReference>
<dbReference type="GO" id="GO:0046872">
    <property type="term" value="F:metal ion binding"/>
    <property type="evidence" value="ECO:0007669"/>
    <property type="project" value="UniProtKB-KW"/>
</dbReference>
<name>A0A076PN60_COMTE</name>
<keyword evidence="4" id="KW-0460">Magnesium</keyword>
<dbReference type="Pfam" id="PF00293">
    <property type="entry name" value="NUDIX"/>
    <property type="match status" value="1"/>
</dbReference>
<evidence type="ECO:0000256" key="4">
    <source>
        <dbReference type="ARBA" id="ARBA00022842"/>
    </source>
</evidence>
<dbReference type="PROSITE" id="PS00893">
    <property type="entry name" value="NUDIX_BOX"/>
    <property type="match status" value="1"/>
</dbReference>
<dbReference type="InterPro" id="IPR000086">
    <property type="entry name" value="NUDIX_hydrolase_dom"/>
</dbReference>
<evidence type="ECO:0000259" key="5">
    <source>
        <dbReference type="PROSITE" id="PS51462"/>
    </source>
</evidence>
<dbReference type="PROSITE" id="PS51462">
    <property type="entry name" value="NUDIX"/>
    <property type="match status" value="1"/>
</dbReference>
<dbReference type="Gene3D" id="3.90.79.10">
    <property type="entry name" value="Nucleoside Triphosphate Pyrophosphohydrolase"/>
    <property type="match status" value="1"/>
</dbReference>
<dbReference type="HOGENOM" id="CLU_037162_16_2_4"/>
<proteinExistence type="predicted"/>
<dbReference type="Proteomes" id="UP000028782">
    <property type="component" value="Chromosome"/>
</dbReference>
<dbReference type="AlphaFoldDB" id="A0A076PN60"/>
<evidence type="ECO:0000256" key="2">
    <source>
        <dbReference type="ARBA" id="ARBA00022723"/>
    </source>
</evidence>
<keyword evidence="2" id="KW-0479">Metal-binding</keyword>
<keyword evidence="3" id="KW-0378">Hydrolase</keyword>
<evidence type="ECO:0000256" key="1">
    <source>
        <dbReference type="ARBA" id="ARBA00001946"/>
    </source>
</evidence>
<dbReference type="InterPro" id="IPR015797">
    <property type="entry name" value="NUDIX_hydrolase-like_dom_sf"/>
</dbReference>
<comment type="cofactor">
    <cofactor evidence="1">
        <name>Mg(2+)</name>
        <dbReference type="ChEBI" id="CHEBI:18420"/>
    </cofactor>
</comment>
<dbReference type="RefSeq" id="WP_003052798.1">
    <property type="nucleotide sequence ID" value="NZ_CP006704.1"/>
</dbReference>
<dbReference type="GO" id="GO:0005829">
    <property type="term" value="C:cytosol"/>
    <property type="evidence" value="ECO:0007669"/>
    <property type="project" value="TreeGrafter"/>
</dbReference>
<dbReference type="GO" id="GO:0006742">
    <property type="term" value="P:NADP+ catabolic process"/>
    <property type="evidence" value="ECO:0007669"/>
    <property type="project" value="TreeGrafter"/>
</dbReference>
<accession>A0A076PN60</accession>
<dbReference type="InterPro" id="IPR020084">
    <property type="entry name" value="NUDIX_hydrolase_CS"/>
</dbReference>
<dbReference type="InterPro" id="IPR029401">
    <property type="entry name" value="Nudix_N"/>
</dbReference>
<dbReference type="GO" id="GO:0035529">
    <property type="term" value="F:NADH pyrophosphatase activity"/>
    <property type="evidence" value="ECO:0007669"/>
    <property type="project" value="TreeGrafter"/>
</dbReference>
<dbReference type="SUPFAM" id="SSF55811">
    <property type="entry name" value="Nudix"/>
    <property type="match status" value="1"/>
</dbReference>
<evidence type="ECO:0000313" key="6">
    <source>
        <dbReference type="EMBL" id="AIJ48289.1"/>
    </source>
</evidence>
<sequence length="207" mass="23311">MAYEVRFCSNCATELQWIVASEDSGEVQRLRCPNCGFTHWGNPTPVLAAVVEGDDGRVLLARNALWQEGVFGLITGFMEAGESPEAGICREVLEETGLRVKALRLLCCSEFLRMNQVLIAYHVRVEGRPEDVRLSPELLEYRWQTAEESLCWPAGTGYALAEWIKQKGFEPRFGAFRPGQNPEPDPAKWPVRRWADDPRFTVAPALV</sequence>
<gene>
    <name evidence="6" type="ORF">O987_20980</name>
</gene>
<dbReference type="PANTHER" id="PTHR42904">
    <property type="entry name" value="NUDIX HYDROLASE, NUDC SUBFAMILY"/>
    <property type="match status" value="1"/>
</dbReference>